<evidence type="ECO:0000256" key="2">
    <source>
        <dbReference type="ARBA" id="ARBA00011022"/>
    </source>
</evidence>
<keyword evidence="6" id="KW-1185">Reference proteome</keyword>
<evidence type="ECO:0000313" key="5">
    <source>
        <dbReference type="EnsemblMetazoa" id="AALFPA23_012893.P18598"/>
    </source>
</evidence>
<protein>
    <submittedName>
        <fullName evidence="5">Uncharacterized protein</fullName>
    </submittedName>
</protein>
<dbReference type="EnsemblMetazoa" id="AALFPA23_012893.R18598">
    <property type="protein sequence ID" value="AALFPA23_012893.P18598"/>
    <property type="gene ID" value="AALFPA23_012893"/>
</dbReference>
<dbReference type="Pfam" id="PF15341">
    <property type="entry name" value="SLX9"/>
    <property type="match status" value="1"/>
</dbReference>
<dbReference type="Proteomes" id="UP000069940">
    <property type="component" value="Unassembled WGS sequence"/>
</dbReference>
<evidence type="ECO:0000256" key="4">
    <source>
        <dbReference type="SAM" id="MobiDB-lite"/>
    </source>
</evidence>
<reference evidence="5" key="2">
    <citation type="submission" date="2025-05" db="UniProtKB">
        <authorList>
            <consortium name="EnsemblMetazoa"/>
        </authorList>
    </citation>
    <scope>IDENTIFICATION</scope>
    <source>
        <strain evidence="5">Foshan</strain>
    </source>
</reference>
<evidence type="ECO:0000256" key="3">
    <source>
        <dbReference type="ARBA" id="ARBA00023242"/>
    </source>
</evidence>
<organism evidence="5 6">
    <name type="scientific">Aedes albopictus</name>
    <name type="common">Asian tiger mosquito</name>
    <name type="synonym">Stegomyia albopicta</name>
    <dbReference type="NCBI Taxonomy" id="7160"/>
    <lineage>
        <taxon>Eukaryota</taxon>
        <taxon>Metazoa</taxon>
        <taxon>Ecdysozoa</taxon>
        <taxon>Arthropoda</taxon>
        <taxon>Hexapoda</taxon>
        <taxon>Insecta</taxon>
        <taxon>Pterygota</taxon>
        <taxon>Neoptera</taxon>
        <taxon>Endopterygota</taxon>
        <taxon>Diptera</taxon>
        <taxon>Nematocera</taxon>
        <taxon>Culicoidea</taxon>
        <taxon>Culicidae</taxon>
        <taxon>Culicinae</taxon>
        <taxon>Aedini</taxon>
        <taxon>Aedes</taxon>
        <taxon>Stegomyia</taxon>
    </lineage>
</organism>
<proteinExistence type="inferred from homology"/>
<name>A0ABM1YX33_AEDAL</name>
<feature type="compositionally biased region" description="Basic and acidic residues" evidence="4">
    <location>
        <begin position="67"/>
        <end position="84"/>
    </location>
</feature>
<evidence type="ECO:0000313" key="6">
    <source>
        <dbReference type="Proteomes" id="UP000069940"/>
    </source>
</evidence>
<reference evidence="6" key="1">
    <citation type="journal article" date="2015" name="Proc. Natl. Acad. Sci. U.S.A.">
        <title>Genome sequence of the Asian Tiger mosquito, Aedes albopictus, reveals insights into its biology, genetics, and evolution.</title>
        <authorList>
            <person name="Chen X.G."/>
            <person name="Jiang X."/>
            <person name="Gu J."/>
            <person name="Xu M."/>
            <person name="Wu Y."/>
            <person name="Deng Y."/>
            <person name="Zhang C."/>
            <person name="Bonizzoni M."/>
            <person name="Dermauw W."/>
            <person name="Vontas J."/>
            <person name="Armbruster P."/>
            <person name="Huang X."/>
            <person name="Yang Y."/>
            <person name="Zhang H."/>
            <person name="He W."/>
            <person name="Peng H."/>
            <person name="Liu Y."/>
            <person name="Wu K."/>
            <person name="Chen J."/>
            <person name="Lirakis M."/>
            <person name="Topalis P."/>
            <person name="Van Leeuwen T."/>
            <person name="Hall A.B."/>
            <person name="Jiang X."/>
            <person name="Thorpe C."/>
            <person name="Mueller R.L."/>
            <person name="Sun C."/>
            <person name="Waterhouse R.M."/>
            <person name="Yan G."/>
            <person name="Tu Z.J."/>
            <person name="Fang X."/>
            <person name="James A.A."/>
        </authorList>
    </citation>
    <scope>NUCLEOTIDE SEQUENCE [LARGE SCALE GENOMIC DNA]</scope>
    <source>
        <strain evidence="6">Foshan</strain>
    </source>
</reference>
<sequence length="235" mass="26649">MGKLNKKLLQSKPNLQQDKKAADSKAVSGPFPIYRTIPVQLNGPEPKSFKVSAKSKAKVAKPVVSEAKPELPKPSKDEPIDSGKIKKLRKTTISRLNKKEKVKFRKEEILKKIELTQKAFKEDKLKKKREKTAVTGDMRPLLDALPSLDSLFKMKSTADSIKTGVPKFDKKAVPKTKQQLKVERLKKKKVDFLARCQKVNQVLKSKKCRKNPKNMIAEHIRNTRKEQLQLLMGGS</sequence>
<feature type="region of interest" description="Disordered" evidence="4">
    <location>
        <begin position="58"/>
        <end position="84"/>
    </location>
</feature>
<evidence type="ECO:0000256" key="1">
    <source>
        <dbReference type="ARBA" id="ARBA00004604"/>
    </source>
</evidence>
<dbReference type="RefSeq" id="XP_019536008.3">
    <property type="nucleotide sequence ID" value="XM_019680463.3"/>
</dbReference>
<comment type="subcellular location">
    <subcellularLocation>
        <location evidence="1">Nucleus</location>
        <location evidence="1">Nucleolus</location>
    </subcellularLocation>
</comment>
<accession>A0ABM1YX33</accession>
<dbReference type="InterPro" id="IPR028160">
    <property type="entry name" value="Slx9-like"/>
</dbReference>
<keyword evidence="3" id="KW-0539">Nucleus</keyword>
<dbReference type="GeneID" id="109407427"/>
<feature type="region of interest" description="Disordered" evidence="4">
    <location>
        <begin position="1"/>
        <end position="27"/>
    </location>
</feature>
<comment type="similarity">
    <text evidence="2">Belongs to the SLX9 family.</text>
</comment>